<protein>
    <submittedName>
        <fullName evidence="11">PYGO2 protein</fullName>
    </submittedName>
</protein>
<dbReference type="SMART" id="SM00249">
    <property type="entry name" value="PHD"/>
    <property type="match status" value="1"/>
</dbReference>
<evidence type="ECO:0000256" key="3">
    <source>
        <dbReference type="ARBA" id="ARBA00022723"/>
    </source>
</evidence>
<dbReference type="OrthoDB" id="270215at2759"/>
<evidence type="ECO:0000313" key="11">
    <source>
        <dbReference type="EMBL" id="NXX80111.1"/>
    </source>
</evidence>
<dbReference type="GO" id="GO:0016055">
    <property type="term" value="P:Wnt signaling pathway"/>
    <property type="evidence" value="ECO:0007669"/>
    <property type="project" value="UniProtKB-KW"/>
</dbReference>
<feature type="compositionally biased region" description="Pro residues" evidence="9">
    <location>
        <begin position="194"/>
        <end position="205"/>
    </location>
</feature>
<dbReference type="InterPro" id="IPR019786">
    <property type="entry name" value="Zinc_finger_PHD-type_CS"/>
</dbReference>
<name>A0A852KLX5_UROIN</name>
<dbReference type="PROSITE" id="PS50016">
    <property type="entry name" value="ZF_PHD_2"/>
    <property type="match status" value="1"/>
</dbReference>
<feature type="region of interest" description="Disordered" evidence="9">
    <location>
        <begin position="115"/>
        <end position="363"/>
    </location>
</feature>
<comment type="caution">
    <text evidence="11">The sequence shown here is derived from an EMBL/GenBank/DDBJ whole genome shotgun (WGS) entry which is preliminary data.</text>
</comment>
<evidence type="ECO:0000256" key="2">
    <source>
        <dbReference type="ARBA" id="ARBA00022687"/>
    </source>
</evidence>
<dbReference type="EMBL" id="WBNH01006095">
    <property type="protein sequence ID" value="NXX80111.1"/>
    <property type="molecule type" value="Genomic_DNA"/>
</dbReference>
<dbReference type="GO" id="GO:0005634">
    <property type="term" value="C:nucleus"/>
    <property type="evidence" value="ECO:0007669"/>
    <property type="project" value="UniProtKB-SubCell"/>
</dbReference>
<evidence type="ECO:0000259" key="10">
    <source>
        <dbReference type="PROSITE" id="PS50016"/>
    </source>
</evidence>
<dbReference type="SUPFAM" id="SSF57903">
    <property type="entry name" value="FYVE/PHD zinc finger"/>
    <property type="match status" value="1"/>
</dbReference>
<keyword evidence="5" id="KW-0862">Zinc</keyword>
<feature type="compositionally biased region" description="Low complexity" evidence="9">
    <location>
        <begin position="138"/>
        <end position="154"/>
    </location>
</feature>
<dbReference type="Proteomes" id="UP000654395">
    <property type="component" value="Unassembled WGS sequence"/>
</dbReference>
<feature type="compositionally biased region" description="Pro residues" evidence="9">
    <location>
        <begin position="213"/>
        <end position="225"/>
    </location>
</feature>
<feature type="compositionally biased region" description="Gly residues" evidence="9">
    <location>
        <begin position="342"/>
        <end position="358"/>
    </location>
</feature>
<dbReference type="InterPro" id="IPR013083">
    <property type="entry name" value="Znf_RING/FYVE/PHD"/>
</dbReference>
<comment type="function">
    <text evidence="7">Involved in signal transduction through the Wnt pathway.</text>
</comment>
<feature type="domain" description="PHD-type" evidence="10">
    <location>
        <begin position="368"/>
        <end position="426"/>
    </location>
</feature>
<feature type="compositionally biased region" description="Pro residues" evidence="9">
    <location>
        <begin position="328"/>
        <end position="339"/>
    </location>
</feature>
<dbReference type="FunFam" id="3.30.40.10:FF:000107">
    <property type="entry name" value="pygopus homolog 1"/>
    <property type="match status" value="1"/>
</dbReference>
<evidence type="ECO:0000256" key="7">
    <source>
        <dbReference type="ARBA" id="ARBA00037400"/>
    </source>
</evidence>
<keyword evidence="12" id="KW-1185">Reference proteome</keyword>
<evidence type="ECO:0000313" key="12">
    <source>
        <dbReference type="Proteomes" id="UP000654395"/>
    </source>
</evidence>
<dbReference type="PROSITE" id="PS01359">
    <property type="entry name" value="ZF_PHD_1"/>
    <property type="match status" value="1"/>
</dbReference>
<dbReference type="GO" id="GO:0008270">
    <property type="term" value="F:zinc ion binding"/>
    <property type="evidence" value="ECO:0007669"/>
    <property type="project" value="UniProtKB-KW"/>
</dbReference>
<dbReference type="GO" id="GO:0007289">
    <property type="term" value="P:spermatid nucleus differentiation"/>
    <property type="evidence" value="ECO:0007669"/>
    <property type="project" value="TreeGrafter"/>
</dbReference>
<feature type="non-terminal residue" evidence="11">
    <location>
        <position position="1"/>
    </location>
</feature>
<dbReference type="InterPro" id="IPR001965">
    <property type="entry name" value="Znf_PHD"/>
</dbReference>
<dbReference type="PANTHER" id="PTHR23194:SF7">
    <property type="entry name" value="PYGOPUS HOMOLOG 2"/>
    <property type="match status" value="1"/>
</dbReference>
<keyword evidence="6" id="KW-0539">Nucleus</keyword>
<dbReference type="InterPro" id="IPR019787">
    <property type="entry name" value="Znf_PHD-finger"/>
</dbReference>
<keyword evidence="4 8" id="KW-0863">Zinc-finger</keyword>
<dbReference type="CDD" id="cd15636">
    <property type="entry name" value="PHD_PYGO2"/>
    <property type="match status" value="1"/>
</dbReference>
<dbReference type="GO" id="GO:0001822">
    <property type="term" value="P:kidney development"/>
    <property type="evidence" value="ECO:0007669"/>
    <property type="project" value="TreeGrafter"/>
</dbReference>
<accession>A0A852KLX5</accession>
<gene>
    <name evidence="11" type="primary">Pygo2</name>
    <name evidence="11" type="ORF">UROIND_R14727</name>
</gene>
<dbReference type="AlphaFoldDB" id="A0A852KLX5"/>
<dbReference type="Gene3D" id="3.30.40.10">
    <property type="entry name" value="Zinc/RING finger domain, C3HC4 (zinc finger)"/>
    <property type="match status" value="1"/>
</dbReference>
<dbReference type="Pfam" id="PF00628">
    <property type="entry name" value="PHD"/>
    <property type="match status" value="1"/>
</dbReference>
<keyword evidence="2" id="KW-0879">Wnt signaling pathway</keyword>
<keyword evidence="3" id="KW-0479">Metal-binding</keyword>
<reference evidence="11" key="1">
    <citation type="submission" date="2020-02" db="EMBL/GenBank/DDBJ databases">
        <title>Bird 10,000 Genomes (B10K) Project - Family phase.</title>
        <authorList>
            <person name="Zhang G."/>
        </authorList>
    </citation>
    <scope>NUCLEOTIDE SEQUENCE</scope>
    <source>
        <strain evidence="11">B10K-DU-030-59</strain>
    </source>
</reference>
<organism evidence="11 12">
    <name type="scientific">Urocolius indicus</name>
    <name type="common">Red-faced mousebird</name>
    <name type="synonym">Colius indicus</name>
    <dbReference type="NCBI Taxonomy" id="458196"/>
    <lineage>
        <taxon>Eukaryota</taxon>
        <taxon>Metazoa</taxon>
        <taxon>Chordata</taxon>
        <taxon>Craniata</taxon>
        <taxon>Vertebrata</taxon>
        <taxon>Euteleostomi</taxon>
        <taxon>Archelosauria</taxon>
        <taxon>Archosauria</taxon>
        <taxon>Dinosauria</taxon>
        <taxon>Saurischia</taxon>
        <taxon>Theropoda</taxon>
        <taxon>Coelurosauria</taxon>
        <taxon>Aves</taxon>
        <taxon>Neognathae</taxon>
        <taxon>Neoaves</taxon>
        <taxon>Telluraves</taxon>
        <taxon>Coraciimorphae</taxon>
        <taxon>Coliiformes</taxon>
        <taxon>Coliidae</taxon>
        <taxon>Urocolius</taxon>
    </lineage>
</organism>
<evidence type="ECO:0000256" key="6">
    <source>
        <dbReference type="ARBA" id="ARBA00023242"/>
    </source>
</evidence>
<feature type="non-terminal residue" evidence="11">
    <location>
        <position position="447"/>
    </location>
</feature>
<proteinExistence type="predicted"/>
<evidence type="ECO:0000256" key="8">
    <source>
        <dbReference type="PROSITE-ProRule" id="PRU00146"/>
    </source>
</evidence>
<dbReference type="PANTHER" id="PTHR23194">
    <property type="entry name" value="PYGOPUS"/>
    <property type="match status" value="1"/>
</dbReference>
<feature type="compositionally biased region" description="Pro residues" evidence="9">
    <location>
        <begin position="244"/>
        <end position="258"/>
    </location>
</feature>
<comment type="subcellular location">
    <subcellularLocation>
        <location evidence="1">Nucleus</location>
    </subcellularLocation>
</comment>
<feature type="compositionally biased region" description="Polar residues" evidence="9">
    <location>
        <begin position="172"/>
        <end position="182"/>
    </location>
</feature>
<feature type="region of interest" description="Disordered" evidence="9">
    <location>
        <begin position="1"/>
        <end position="76"/>
    </location>
</feature>
<dbReference type="InterPro" id="IPR011011">
    <property type="entry name" value="Znf_FYVE_PHD"/>
</dbReference>
<evidence type="ECO:0000256" key="5">
    <source>
        <dbReference type="ARBA" id="ARBA00022833"/>
    </source>
</evidence>
<evidence type="ECO:0000256" key="1">
    <source>
        <dbReference type="ARBA" id="ARBA00004123"/>
    </source>
</evidence>
<evidence type="ECO:0000256" key="9">
    <source>
        <dbReference type="SAM" id="MobiDB-lite"/>
    </source>
</evidence>
<dbReference type="InterPro" id="IPR052475">
    <property type="entry name" value="Wnt_Signal_Transd_Protein"/>
</dbReference>
<sequence length="447" mass="45680">PTSIPPIPHQYPHRSSIGPPQSPIDPSPADSAPRVPTGLQMKSPEKKRRKSNTQGPAYSHLSEFAPPPTPMVDHLVASNPFEDDFGAPKVGAAPGPFLGSPVPFGAFRVSPQVPPAYGAGAGGTPQPLRRQPPPPFNPGQMAPGFNLPPQTPTYGPGGGLGFPAQPFPQPLSQNFSPPTGQLLQGPVGGFGPMISPPMAQPPPPRGDLTPGPNLNPPPPPPPGAPTVPQRFPQTGGLFGQSPMQRPPQNIPPLPPTSSPFPGADPSFPPSSEEGGGGGKALNPPPPPTTTFPPDQHSASPAAVNGAQPSFPPPPGASRASSTPETNLPAPPPPPPPPPAGKTSGGVPAGTGSGAGGGASTHQPPPGLVYPCGACRNEVNDDQDAILCEASCQKWFHRECTGMTENAYGLLTTEASAVWACDFCLKTKEIQSVYVREGMGQLVAANEG</sequence>
<evidence type="ECO:0000256" key="4">
    <source>
        <dbReference type="ARBA" id="ARBA00022771"/>
    </source>
</evidence>